<accession>A0A371I608</accession>
<reference evidence="1" key="1">
    <citation type="submission" date="2018-05" db="EMBL/GenBank/DDBJ databases">
        <title>Draft genome of Mucuna pruriens seed.</title>
        <authorList>
            <person name="Nnadi N.E."/>
            <person name="Vos R."/>
            <person name="Hasami M.H."/>
            <person name="Devisetty U.K."/>
            <person name="Aguiy J.C."/>
        </authorList>
    </citation>
    <scope>NUCLEOTIDE SEQUENCE [LARGE SCALE GENOMIC DNA]</scope>
    <source>
        <strain evidence="1">JCA_2017</strain>
    </source>
</reference>
<evidence type="ECO:0008006" key="3">
    <source>
        <dbReference type="Google" id="ProtNLM"/>
    </source>
</evidence>
<dbReference type="Proteomes" id="UP000257109">
    <property type="component" value="Unassembled WGS sequence"/>
</dbReference>
<comment type="caution">
    <text evidence="1">The sequence shown here is derived from an EMBL/GenBank/DDBJ whole genome shotgun (WGS) entry which is preliminary data.</text>
</comment>
<dbReference type="OrthoDB" id="1739170at2759"/>
<dbReference type="AlphaFoldDB" id="A0A371I608"/>
<gene>
    <name evidence="1" type="ORF">CR513_05027</name>
</gene>
<name>A0A371I608_MUCPR</name>
<organism evidence="1 2">
    <name type="scientific">Mucuna pruriens</name>
    <name type="common">Velvet bean</name>
    <name type="synonym">Dolichos pruriens</name>
    <dbReference type="NCBI Taxonomy" id="157652"/>
    <lineage>
        <taxon>Eukaryota</taxon>
        <taxon>Viridiplantae</taxon>
        <taxon>Streptophyta</taxon>
        <taxon>Embryophyta</taxon>
        <taxon>Tracheophyta</taxon>
        <taxon>Spermatophyta</taxon>
        <taxon>Magnoliopsida</taxon>
        <taxon>eudicotyledons</taxon>
        <taxon>Gunneridae</taxon>
        <taxon>Pentapetalae</taxon>
        <taxon>rosids</taxon>
        <taxon>fabids</taxon>
        <taxon>Fabales</taxon>
        <taxon>Fabaceae</taxon>
        <taxon>Papilionoideae</taxon>
        <taxon>50 kb inversion clade</taxon>
        <taxon>NPAAA clade</taxon>
        <taxon>indigoferoid/millettioid clade</taxon>
        <taxon>Phaseoleae</taxon>
        <taxon>Mucuna</taxon>
    </lineage>
</organism>
<evidence type="ECO:0000313" key="1">
    <source>
        <dbReference type="EMBL" id="RDY10451.1"/>
    </source>
</evidence>
<proteinExistence type="predicted"/>
<feature type="non-terminal residue" evidence="1">
    <location>
        <position position="1"/>
    </location>
</feature>
<evidence type="ECO:0000313" key="2">
    <source>
        <dbReference type="Proteomes" id="UP000257109"/>
    </source>
</evidence>
<dbReference type="Gene3D" id="1.10.340.70">
    <property type="match status" value="1"/>
</dbReference>
<keyword evidence="2" id="KW-1185">Reference proteome</keyword>
<protein>
    <recommendedName>
        <fullName evidence="3">Integrase zinc-binding domain-containing protein</fullName>
    </recommendedName>
</protein>
<dbReference type="EMBL" id="QJKJ01000841">
    <property type="protein sequence ID" value="RDY10451.1"/>
    <property type="molecule type" value="Genomic_DNA"/>
</dbReference>
<sequence length="71" mass="8506">ASRLYKERLQNDAKYYIWDDPYLWRLYNDQVIRRCILDTEINPVLQFCHAAPRSGHYGSTRTARKVHDCGF</sequence>